<dbReference type="EMBL" id="BIFH01000025">
    <property type="protein sequence ID" value="GCD97847.1"/>
    <property type="molecule type" value="Genomic_DNA"/>
</dbReference>
<dbReference type="PANTHER" id="PTHR46825">
    <property type="entry name" value="D-ALANYL-D-ALANINE-CARBOXYPEPTIDASE/ENDOPEPTIDASE AMPH"/>
    <property type="match status" value="1"/>
</dbReference>
<keyword evidence="3" id="KW-0378">Hydrolase</keyword>
<evidence type="ECO:0000256" key="1">
    <source>
        <dbReference type="SAM" id="SignalP"/>
    </source>
</evidence>
<dbReference type="InterPro" id="IPR050491">
    <property type="entry name" value="AmpC-like"/>
</dbReference>
<dbReference type="Pfam" id="PF00144">
    <property type="entry name" value="Beta-lactamase"/>
    <property type="match status" value="1"/>
</dbReference>
<protein>
    <submittedName>
        <fullName evidence="3">Serine hydrolase</fullName>
    </submittedName>
</protein>
<evidence type="ECO:0000313" key="3">
    <source>
        <dbReference type="EMBL" id="GCD97847.1"/>
    </source>
</evidence>
<accession>A0A401YTA2</accession>
<reference evidence="3 4" key="1">
    <citation type="submission" date="2018-12" db="EMBL/GenBank/DDBJ databases">
        <title>Draft genome sequence of Embleya hyalina NBRC 13850T.</title>
        <authorList>
            <person name="Komaki H."/>
            <person name="Hosoyama A."/>
            <person name="Kimura A."/>
            <person name="Ichikawa N."/>
            <person name="Tamura T."/>
        </authorList>
    </citation>
    <scope>NUCLEOTIDE SEQUENCE [LARGE SCALE GENOMIC DNA]</scope>
    <source>
        <strain evidence="3 4">NBRC 13850</strain>
    </source>
</reference>
<name>A0A401YTA2_9ACTN</name>
<dbReference type="Gene3D" id="3.40.710.10">
    <property type="entry name" value="DD-peptidase/beta-lactamase superfamily"/>
    <property type="match status" value="1"/>
</dbReference>
<dbReference type="SUPFAM" id="SSF56601">
    <property type="entry name" value="beta-lactamase/transpeptidase-like"/>
    <property type="match status" value="1"/>
</dbReference>
<sequence>MPALSRALGSRLVRVTVGLSAAMSLALATATAAAAADAAAPPTPPRGVVPVDTVGLAADLEALVAGDISTAAAIEVRRDGNVVWRGSAGVRDRDTKAPVRPDGRFRVGSTTKALVATVVLQLVGEGRLRLDDPIDAYLPGLRVPHGPAGEPVRLRHLLNHTSGIPDYTDDPALFPDFTNEAAVRTWLRTGRWQTRTARELSIASLRRPMTTTPGRDDFHYSNTNYLLAGMIIERVTGRTYAEEVERRILRPLDMRDTGFPGDSPELDRPYAKAYLRNGGRVFDVTRLNMSGAGASGQMISTTRDLARFDAALLSGKLLRPAELAEMKKTVRGGEDGYGLGLGNWPLTCAPDPWGLGGAAIGTRTGMYASPDGRTTVVVVFNPYGSNVTPDHGRAVDNIMKHTFCGTSG</sequence>
<feature type="signal peptide" evidence="1">
    <location>
        <begin position="1"/>
        <end position="34"/>
    </location>
</feature>
<evidence type="ECO:0000313" key="4">
    <source>
        <dbReference type="Proteomes" id="UP000286931"/>
    </source>
</evidence>
<keyword evidence="4" id="KW-1185">Reference proteome</keyword>
<gene>
    <name evidence="3" type="ORF">EHYA_05544</name>
</gene>
<dbReference type="Proteomes" id="UP000286931">
    <property type="component" value="Unassembled WGS sequence"/>
</dbReference>
<dbReference type="AlphaFoldDB" id="A0A401YTA2"/>
<dbReference type="GO" id="GO:0016787">
    <property type="term" value="F:hydrolase activity"/>
    <property type="evidence" value="ECO:0007669"/>
    <property type="project" value="UniProtKB-KW"/>
</dbReference>
<proteinExistence type="predicted"/>
<dbReference type="InterPro" id="IPR001466">
    <property type="entry name" value="Beta-lactam-related"/>
</dbReference>
<feature type="chain" id="PRO_5038764418" evidence="1">
    <location>
        <begin position="35"/>
        <end position="408"/>
    </location>
</feature>
<organism evidence="3 4">
    <name type="scientific">Embleya hyalina</name>
    <dbReference type="NCBI Taxonomy" id="516124"/>
    <lineage>
        <taxon>Bacteria</taxon>
        <taxon>Bacillati</taxon>
        <taxon>Actinomycetota</taxon>
        <taxon>Actinomycetes</taxon>
        <taxon>Kitasatosporales</taxon>
        <taxon>Streptomycetaceae</taxon>
        <taxon>Embleya</taxon>
    </lineage>
</organism>
<evidence type="ECO:0000259" key="2">
    <source>
        <dbReference type="Pfam" id="PF00144"/>
    </source>
</evidence>
<dbReference type="OrthoDB" id="5177574at2"/>
<comment type="caution">
    <text evidence="3">The sequence shown here is derived from an EMBL/GenBank/DDBJ whole genome shotgun (WGS) entry which is preliminary data.</text>
</comment>
<keyword evidence="1" id="KW-0732">Signal</keyword>
<dbReference type="PANTHER" id="PTHR46825:SF7">
    <property type="entry name" value="D-ALANYL-D-ALANINE CARBOXYPEPTIDASE"/>
    <property type="match status" value="1"/>
</dbReference>
<dbReference type="InterPro" id="IPR012338">
    <property type="entry name" value="Beta-lactam/transpept-like"/>
</dbReference>
<dbReference type="RefSeq" id="WP_160161580.1">
    <property type="nucleotide sequence ID" value="NZ_BIFH01000025.1"/>
</dbReference>
<feature type="domain" description="Beta-lactamase-related" evidence="2">
    <location>
        <begin position="71"/>
        <end position="387"/>
    </location>
</feature>